<keyword evidence="2" id="KW-1185">Reference proteome</keyword>
<name>A0A7R9BDD0_9CRUS</name>
<gene>
    <name evidence="1" type="ORF">NMOB1V02_LOCUS1062</name>
</gene>
<dbReference type="Proteomes" id="UP000678499">
    <property type="component" value="Unassembled WGS sequence"/>
</dbReference>
<reference evidence="1" key="1">
    <citation type="submission" date="2020-11" db="EMBL/GenBank/DDBJ databases">
        <authorList>
            <person name="Tran Van P."/>
        </authorList>
    </citation>
    <scope>NUCLEOTIDE SEQUENCE</scope>
</reference>
<organism evidence="1">
    <name type="scientific">Notodromas monacha</name>
    <dbReference type="NCBI Taxonomy" id="399045"/>
    <lineage>
        <taxon>Eukaryota</taxon>
        <taxon>Metazoa</taxon>
        <taxon>Ecdysozoa</taxon>
        <taxon>Arthropoda</taxon>
        <taxon>Crustacea</taxon>
        <taxon>Oligostraca</taxon>
        <taxon>Ostracoda</taxon>
        <taxon>Podocopa</taxon>
        <taxon>Podocopida</taxon>
        <taxon>Cypridocopina</taxon>
        <taxon>Cypridoidea</taxon>
        <taxon>Cyprididae</taxon>
        <taxon>Notodromas</taxon>
    </lineage>
</organism>
<proteinExistence type="predicted"/>
<dbReference type="EMBL" id="OA882139">
    <property type="protein sequence ID" value="CAD7273163.1"/>
    <property type="molecule type" value="Genomic_DNA"/>
</dbReference>
<evidence type="ECO:0000313" key="2">
    <source>
        <dbReference type="Proteomes" id="UP000678499"/>
    </source>
</evidence>
<dbReference type="EMBL" id="CAJPEX010000102">
    <property type="protein sequence ID" value="CAG0913315.1"/>
    <property type="molecule type" value="Genomic_DNA"/>
</dbReference>
<dbReference type="AlphaFoldDB" id="A0A7R9BDD0"/>
<protein>
    <submittedName>
        <fullName evidence="1">Uncharacterized protein</fullName>
    </submittedName>
</protein>
<evidence type="ECO:0000313" key="1">
    <source>
        <dbReference type="EMBL" id="CAD7273163.1"/>
    </source>
</evidence>
<accession>A0A7R9BDD0</accession>
<sequence>MGNGVWGRVRAMYDARLGAGPADGSNARIAIAVRIIAACYRATVSLRLDATRHRYAVSPETAGATHLALDECGTPVVDRNFDGRIVASPKSCDTSPSTLDMSEGLVRLDEGVLEQGRAWEAAFQGNPYVSPPDDSELSQ</sequence>